<dbReference type="InterPro" id="IPR036174">
    <property type="entry name" value="Znf_Sec23_Sec24_sf"/>
</dbReference>
<keyword evidence="4" id="KW-1185">Reference proteome</keyword>
<name>A0A2U1MW10_ARTAN</name>
<organism evidence="3 4">
    <name type="scientific">Artemisia annua</name>
    <name type="common">Sweet wormwood</name>
    <dbReference type="NCBI Taxonomy" id="35608"/>
    <lineage>
        <taxon>Eukaryota</taxon>
        <taxon>Viridiplantae</taxon>
        <taxon>Streptophyta</taxon>
        <taxon>Embryophyta</taxon>
        <taxon>Tracheophyta</taxon>
        <taxon>Spermatophyta</taxon>
        <taxon>Magnoliopsida</taxon>
        <taxon>eudicotyledons</taxon>
        <taxon>Gunneridae</taxon>
        <taxon>Pentapetalae</taxon>
        <taxon>asterids</taxon>
        <taxon>campanulids</taxon>
        <taxon>Asterales</taxon>
        <taxon>Asteraceae</taxon>
        <taxon>Asteroideae</taxon>
        <taxon>Anthemideae</taxon>
        <taxon>Artemisiinae</taxon>
        <taxon>Artemisia</taxon>
    </lineage>
</organism>
<reference evidence="3 4" key="1">
    <citation type="journal article" date="2018" name="Mol. Plant">
        <title>The genome of Artemisia annua provides insight into the evolution of Asteraceae family and artemisinin biosynthesis.</title>
        <authorList>
            <person name="Shen Q."/>
            <person name="Zhang L."/>
            <person name="Liao Z."/>
            <person name="Wang S."/>
            <person name="Yan T."/>
            <person name="Shi P."/>
            <person name="Liu M."/>
            <person name="Fu X."/>
            <person name="Pan Q."/>
            <person name="Wang Y."/>
            <person name="Lv Z."/>
            <person name="Lu X."/>
            <person name="Zhang F."/>
            <person name="Jiang W."/>
            <person name="Ma Y."/>
            <person name="Chen M."/>
            <person name="Hao X."/>
            <person name="Li L."/>
            <person name="Tang Y."/>
            <person name="Lv G."/>
            <person name="Zhou Y."/>
            <person name="Sun X."/>
            <person name="Brodelius P.E."/>
            <person name="Rose J.K.C."/>
            <person name="Tang K."/>
        </authorList>
    </citation>
    <scope>NUCLEOTIDE SEQUENCE [LARGE SCALE GENOMIC DNA]</scope>
    <source>
        <strain evidence="4">cv. Huhao1</strain>
        <tissue evidence="3">Leaf</tissue>
    </source>
</reference>
<dbReference type="Proteomes" id="UP000245207">
    <property type="component" value="Unassembled WGS sequence"/>
</dbReference>
<dbReference type="PANTHER" id="PTHR13803:SF17">
    <property type="entry name" value="PROTEIN TRANSPORT PROTEIN SEC24"/>
    <property type="match status" value="1"/>
</dbReference>
<dbReference type="Gene3D" id="2.30.30.380">
    <property type="entry name" value="Zn-finger domain of Sec23/24"/>
    <property type="match status" value="1"/>
</dbReference>
<dbReference type="GO" id="GO:0090110">
    <property type="term" value="P:COPII-coated vesicle cargo loading"/>
    <property type="evidence" value="ECO:0007669"/>
    <property type="project" value="TreeGrafter"/>
</dbReference>
<feature type="region of interest" description="Disordered" evidence="1">
    <location>
        <begin position="1"/>
        <end position="38"/>
    </location>
</feature>
<comment type="caution">
    <text evidence="3">The sequence shown here is derived from an EMBL/GenBank/DDBJ whole genome shotgun (WGS) entry which is preliminary data.</text>
</comment>
<dbReference type="SUPFAM" id="SSF82919">
    <property type="entry name" value="Zn-finger domain of Sec23/24"/>
    <property type="match status" value="1"/>
</dbReference>
<sequence length="254" mass="28486">MSIRPSLNRFPIDPDAQEASGAPWGVTVTPFSSKDEHGNSPVYGSGGDLIPRCENCYGYYNTYCDQDQWAWTCALCGTLNGLSSDTIARYSVPENSAENMSAFVDLELPLPEFAPGNISAFVDLELSRCEMRSCVRNDLRFDWSVISIGFKFLFVLLIAWCSVPEFAPENMSSFVDLELPRYALFCLRNSVRNELVEVRMALNCHCLDLAVEGSEEEEMQARPVYVAAIDLACKCWLSVRGVYWNYLAILHVPV</sequence>
<gene>
    <name evidence="3" type="ORF">CTI12_AA340320</name>
</gene>
<proteinExistence type="predicted"/>
<dbReference type="Pfam" id="PF04810">
    <property type="entry name" value="zf-Sec23_Sec24"/>
    <property type="match status" value="1"/>
</dbReference>
<protein>
    <submittedName>
        <fullName evidence="3">Sec23/Sec24, helical domain-containing protein</fullName>
    </submittedName>
</protein>
<dbReference type="InterPro" id="IPR050550">
    <property type="entry name" value="SEC23_SEC24_subfamily"/>
</dbReference>
<dbReference type="PANTHER" id="PTHR13803">
    <property type="entry name" value="SEC24-RELATED PROTEIN"/>
    <property type="match status" value="1"/>
</dbReference>
<dbReference type="GO" id="GO:0070971">
    <property type="term" value="C:endoplasmic reticulum exit site"/>
    <property type="evidence" value="ECO:0007669"/>
    <property type="project" value="TreeGrafter"/>
</dbReference>
<dbReference type="EMBL" id="PKPP01004230">
    <property type="protein sequence ID" value="PWA65420.1"/>
    <property type="molecule type" value="Genomic_DNA"/>
</dbReference>
<dbReference type="InterPro" id="IPR006895">
    <property type="entry name" value="Znf_Sec23_Sec24"/>
</dbReference>
<evidence type="ECO:0000313" key="3">
    <source>
        <dbReference type="EMBL" id="PWA65420.1"/>
    </source>
</evidence>
<dbReference type="GO" id="GO:0000149">
    <property type="term" value="F:SNARE binding"/>
    <property type="evidence" value="ECO:0007669"/>
    <property type="project" value="TreeGrafter"/>
</dbReference>
<dbReference type="GO" id="GO:0006886">
    <property type="term" value="P:intracellular protein transport"/>
    <property type="evidence" value="ECO:0007669"/>
    <property type="project" value="InterPro"/>
</dbReference>
<accession>A0A2U1MW10</accession>
<dbReference type="AlphaFoldDB" id="A0A2U1MW10"/>
<dbReference type="GO" id="GO:0030127">
    <property type="term" value="C:COPII vesicle coat"/>
    <property type="evidence" value="ECO:0007669"/>
    <property type="project" value="InterPro"/>
</dbReference>
<dbReference type="GO" id="GO:0008270">
    <property type="term" value="F:zinc ion binding"/>
    <property type="evidence" value="ECO:0007669"/>
    <property type="project" value="InterPro"/>
</dbReference>
<evidence type="ECO:0000313" key="4">
    <source>
        <dbReference type="Proteomes" id="UP000245207"/>
    </source>
</evidence>
<evidence type="ECO:0000259" key="2">
    <source>
        <dbReference type="Pfam" id="PF04810"/>
    </source>
</evidence>
<dbReference type="OrthoDB" id="49016at2759"/>
<dbReference type="STRING" id="35608.A0A2U1MW10"/>
<feature type="domain" description="Zinc finger Sec23/Sec24-type" evidence="2">
    <location>
        <begin position="50"/>
        <end position="83"/>
    </location>
</feature>
<evidence type="ECO:0000256" key="1">
    <source>
        <dbReference type="SAM" id="MobiDB-lite"/>
    </source>
</evidence>